<keyword evidence="6" id="KW-1185">Reference proteome</keyword>
<dbReference type="Proteomes" id="UP000199444">
    <property type="component" value="Unassembled WGS sequence"/>
</dbReference>
<dbReference type="InterPro" id="IPR009695">
    <property type="entry name" value="Diacylglyc_glucosyltr_N"/>
</dbReference>
<evidence type="ECO:0000256" key="3">
    <source>
        <dbReference type="ARBA" id="ARBA00022679"/>
    </source>
</evidence>
<evidence type="ECO:0000259" key="4">
    <source>
        <dbReference type="Pfam" id="PF06925"/>
    </source>
</evidence>
<dbReference type="InterPro" id="IPR050519">
    <property type="entry name" value="Glycosyltransf_28_UgtP"/>
</dbReference>
<keyword evidence="2" id="KW-0328">Glycosyltransferase</keyword>
<dbReference type="PANTHER" id="PTHR43025">
    <property type="entry name" value="MONOGALACTOSYLDIACYLGLYCEROL SYNTHASE"/>
    <property type="match status" value="1"/>
</dbReference>
<dbReference type="RefSeq" id="WP_092491989.1">
    <property type="nucleotide sequence ID" value="NZ_FNKD01000001.1"/>
</dbReference>
<gene>
    <name evidence="5" type="ORF">SAMN05216231_1175</name>
</gene>
<accession>A0A1H0ZE28</accession>
<protein>
    <submittedName>
        <fullName evidence="5">UDP-N-acetylglucosamine:LPS N-acetylglucosamine transferase</fullName>
    </submittedName>
</protein>
<sequence length="370" mass="42744">MDQKKALFLPFMQIPTGHHHVADALINEIKTTHKDIVCDKVDILSYSYGGVEKVVSSTYLAWIRKFPDVYDWLYKQAAYKKTSPHNRQYLYETMFTYFLKRLTNQQNPSVLFCTHALPSNIAAVLKKKNKLQSITVNVYTDFFINRIWGIDGIDYHMVPTVSVKEYLLEKGVAERRIFITGIPIHQVFHSGQEQQSKDEGISVLVTGGSLGVGAIRKLLNYSHSDRIHYYVLCGKNEVLYEQLLRKDKPTVTPLPYITSKEEMNILYNKVDAVLTKPGGVTVSECLMKRKPIFVYDPLPGQEKINVNQLIQIGVVSTVDLENNLLEQQILDFFCDERRKCIYRQKVDAYHRNLDERPLSLLIEEIIQKKH</sequence>
<dbReference type="SUPFAM" id="SSF53756">
    <property type="entry name" value="UDP-Glycosyltransferase/glycogen phosphorylase"/>
    <property type="match status" value="1"/>
</dbReference>
<evidence type="ECO:0000256" key="1">
    <source>
        <dbReference type="ARBA" id="ARBA00006962"/>
    </source>
</evidence>
<evidence type="ECO:0000313" key="5">
    <source>
        <dbReference type="EMBL" id="SDQ25652.1"/>
    </source>
</evidence>
<dbReference type="AlphaFoldDB" id="A0A1H0ZE28"/>
<feature type="domain" description="Diacylglycerol glucosyltransferase N-terminal" evidence="4">
    <location>
        <begin position="18"/>
        <end position="184"/>
    </location>
</feature>
<reference evidence="5 6" key="1">
    <citation type="submission" date="2016-10" db="EMBL/GenBank/DDBJ databases">
        <authorList>
            <person name="de Groot N.N."/>
        </authorList>
    </citation>
    <scope>NUCLEOTIDE SEQUENCE [LARGE SCALE GENOMIC DNA]</scope>
    <source>
        <strain evidence="5 6">CGMCC 1.10449</strain>
    </source>
</reference>
<dbReference type="GO" id="GO:0016758">
    <property type="term" value="F:hexosyltransferase activity"/>
    <property type="evidence" value="ECO:0007669"/>
    <property type="project" value="InterPro"/>
</dbReference>
<proteinExistence type="inferred from homology"/>
<dbReference type="EMBL" id="FNKD01000001">
    <property type="protein sequence ID" value="SDQ25652.1"/>
    <property type="molecule type" value="Genomic_DNA"/>
</dbReference>
<comment type="similarity">
    <text evidence="1">Belongs to the glycosyltransferase 28 family.</text>
</comment>
<evidence type="ECO:0000313" key="6">
    <source>
        <dbReference type="Proteomes" id="UP000199444"/>
    </source>
</evidence>
<dbReference type="Gene3D" id="3.40.50.2000">
    <property type="entry name" value="Glycogen Phosphorylase B"/>
    <property type="match status" value="1"/>
</dbReference>
<evidence type="ECO:0000256" key="2">
    <source>
        <dbReference type="ARBA" id="ARBA00022676"/>
    </source>
</evidence>
<dbReference type="Pfam" id="PF06925">
    <property type="entry name" value="MGDG_synth"/>
    <property type="match status" value="1"/>
</dbReference>
<dbReference type="STRING" id="553311.SAMN05216231_1175"/>
<organism evidence="5 6">
    <name type="scientific">Virgibacillus salinus</name>
    <dbReference type="NCBI Taxonomy" id="553311"/>
    <lineage>
        <taxon>Bacteria</taxon>
        <taxon>Bacillati</taxon>
        <taxon>Bacillota</taxon>
        <taxon>Bacilli</taxon>
        <taxon>Bacillales</taxon>
        <taxon>Bacillaceae</taxon>
        <taxon>Virgibacillus</taxon>
    </lineage>
</organism>
<dbReference type="GO" id="GO:0009247">
    <property type="term" value="P:glycolipid biosynthetic process"/>
    <property type="evidence" value="ECO:0007669"/>
    <property type="project" value="InterPro"/>
</dbReference>
<name>A0A1H0ZE28_9BACI</name>
<dbReference type="PANTHER" id="PTHR43025:SF3">
    <property type="entry name" value="MONOGALACTOSYLDIACYLGLYCEROL SYNTHASE 1, CHLOROPLASTIC"/>
    <property type="match status" value="1"/>
</dbReference>
<dbReference type="GO" id="GO:0016020">
    <property type="term" value="C:membrane"/>
    <property type="evidence" value="ECO:0007669"/>
    <property type="project" value="GOC"/>
</dbReference>
<keyword evidence="3 5" id="KW-0808">Transferase</keyword>